<dbReference type="AlphaFoldDB" id="A0A0C3DKB5"/>
<reference evidence="2 3" key="1">
    <citation type="submission" date="2014-04" db="EMBL/GenBank/DDBJ databases">
        <authorList>
            <consortium name="DOE Joint Genome Institute"/>
            <person name="Kuo A."/>
            <person name="Kohler A."/>
            <person name="Nagy L.G."/>
            <person name="Floudas D."/>
            <person name="Copeland A."/>
            <person name="Barry K.W."/>
            <person name="Cichocki N."/>
            <person name="Veneault-Fourrey C."/>
            <person name="LaButti K."/>
            <person name="Lindquist E.A."/>
            <person name="Lipzen A."/>
            <person name="Lundell T."/>
            <person name="Morin E."/>
            <person name="Murat C."/>
            <person name="Sun H."/>
            <person name="Tunlid A."/>
            <person name="Henrissat B."/>
            <person name="Grigoriev I.V."/>
            <person name="Hibbett D.S."/>
            <person name="Martin F."/>
            <person name="Nordberg H.P."/>
            <person name="Cantor M.N."/>
            <person name="Hua S.X."/>
        </authorList>
    </citation>
    <scope>NUCLEOTIDE SEQUENCE [LARGE SCALE GENOMIC DNA]</scope>
    <source>
        <strain evidence="2 3">Foug A</strain>
    </source>
</reference>
<reference evidence="3" key="2">
    <citation type="submission" date="2015-01" db="EMBL/GenBank/DDBJ databases">
        <title>Evolutionary Origins and Diversification of the Mycorrhizal Mutualists.</title>
        <authorList>
            <consortium name="DOE Joint Genome Institute"/>
            <consortium name="Mycorrhizal Genomics Consortium"/>
            <person name="Kohler A."/>
            <person name="Kuo A."/>
            <person name="Nagy L.G."/>
            <person name="Floudas D."/>
            <person name="Copeland A."/>
            <person name="Barry K.W."/>
            <person name="Cichocki N."/>
            <person name="Veneault-Fourrey C."/>
            <person name="LaButti K."/>
            <person name="Lindquist E.A."/>
            <person name="Lipzen A."/>
            <person name="Lundell T."/>
            <person name="Morin E."/>
            <person name="Murat C."/>
            <person name="Riley R."/>
            <person name="Ohm R."/>
            <person name="Sun H."/>
            <person name="Tunlid A."/>
            <person name="Henrissat B."/>
            <person name="Grigoriev I.V."/>
            <person name="Hibbett D.S."/>
            <person name="Martin F."/>
        </authorList>
    </citation>
    <scope>NUCLEOTIDE SEQUENCE [LARGE SCALE GENOMIC DNA]</scope>
    <source>
        <strain evidence="3">Foug A</strain>
    </source>
</reference>
<evidence type="ECO:0000256" key="1">
    <source>
        <dbReference type="SAM" id="MobiDB-lite"/>
    </source>
</evidence>
<evidence type="ECO:0000313" key="3">
    <source>
        <dbReference type="Proteomes" id="UP000053989"/>
    </source>
</evidence>
<dbReference type="Proteomes" id="UP000053989">
    <property type="component" value="Unassembled WGS sequence"/>
</dbReference>
<evidence type="ECO:0000313" key="2">
    <source>
        <dbReference type="EMBL" id="KIM56511.1"/>
    </source>
</evidence>
<accession>A0A0C3DKB5</accession>
<keyword evidence="3" id="KW-1185">Reference proteome</keyword>
<sequence>MDVFDSRTPKGLDASMHALIINAGQDDNDNAFLKVLATVTELNSEVAAASGHSPNLHFTLPPPDVTALAWQAILTPKFFIRFYDYDGRDSPNKHPGLVSRLQKSLEIIAAHAGTSEPTLKISPPSAPALPNVTPPSTFLVYGALQLLCNTVLSQQVWSVPQVTFETYPFESYVIPSIFLCLAGYICPDENTVINSVKTAWLQSPAKEQMVDIILSSDKSFSGVGAYLRAQNAILNMAPPAGFSPALSATPLTTPVVSAPSRTPQVGMAHYILLNASASPPRENMVEEEEEAEVGQTDSPNN</sequence>
<gene>
    <name evidence="2" type="ORF">SCLCIDRAFT_29553</name>
</gene>
<feature type="region of interest" description="Disordered" evidence="1">
    <location>
        <begin position="278"/>
        <end position="301"/>
    </location>
</feature>
<name>A0A0C3DKB5_9AGAM</name>
<organism evidence="2 3">
    <name type="scientific">Scleroderma citrinum Foug A</name>
    <dbReference type="NCBI Taxonomy" id="1036808"/>
    <lineage>
        <taxon>Eukaryota</taxon>
        <taxon>Fungi</taxon>
        <taxon>Dikarya</taxon>
        <taxon>Basidiomycota</taxon>
        <taxon>Agaricomycotina</taxon>
        <taxon>Agaricomycetes</taxon>
        <taxon>Agaricomycetidae</taxon>
        <taxon>Boletales</taxon>
        <taxon>Sclerodermatineae</taxon>
        <taxon>Sclerodermataceae</taxon>
        <taxon>Scleroderma</taxon>
    </lineage>
</organism>
<dbReference type="EMBL" id="KN822115">
    <property type="protein sequence ID" value="KIM56511.1"/>
    <property type="molecule type" value="Genomic_DNA"/>
</dbReference>
<dbReference type="HOGENOM" id="CLU_924894_0_0_1"/>
<protein>
    <submittedName>
        <fullName evidence="2">Uncharacterized protein</fullName>
    </submittedName>
</protein>
<dbReference type="InParanoid" id="A0A0C3DKB5"/>
<proteinExistence type="predicted"/>
<dbReference type="OrthoDB" id="3230575at2759"/>